<feature type="region of interest" description="Disordered" evidence="1">
    <location>
        <begin position="122"/>
        <end position="156"/>
    </location>
</feature>
<accession>A0A9X1Q8H6</accession>
<name>A0A9X1Q8H6_STRM4</name>
<dbReference type="AlphaFoldDB" id="A0A9X1Q8H6"/>
<evidence type="ECO:0000313" key="2">
    <source>
        <dbReference type="EMBL" id="MCF1599840.1"/>
    </source>
</evidence>
<keyword evidence="3" id="KW-1185">Reference proteome</keyword>
<feature type="compositionally biased region" description="Low complexity" evidence="1">
    <location>
        <begin position="52"/>
        <end position="68"/>
    </location>
</feature>
<reference evidence="2" key="1">
    <citation type="submission" date="2022-01" db="EMBL/GenBank/DDBJ databases">
        <title>Draft Genome Sequences of Seven Type Strains of the Genus Streptomyces.</title>
        <authorList>
            <person name="Aziz S."/>
            <person name="Coretto E."/>
            <person name="Chronakova A."/>
            <person name="Sproer C."/>
            <person name="Huber K."/>
            <person name="Nouioui I."/>
            <person name="Gross H."/>
        </authorList>
    </citation>
    <scope>NUCLEOTIDE SEQUENCE</scope>
    <source>
        <strain evidence="2">DSM 103493</strain>
    </source>
</reference>
<sequence length="186" mass="18627">PTPPSMPEAPESPEWPGWPGLDLPEFPGVPGDDIPALPGVPDVPTVPGQTLPAPSASAPQPEAPASAPGSVDGRDDKGRTGEAAAVAYGPTFVAVADDTASHVVASDGAHSVAPADYAPVRQASADHPGGVLGNRSAGDSGTSRHGDAHAVSLNPRAPLRLVPGAAARVEADEIQDRHRDIPVSPA</sequence>
<feature type="region of interest" description="Disordered" evidence="1">
    <location>
        <begin position="1"/>
        <end position="82"/>
    </location>
</feature>
<dbReference type="EMBL" id="JAKEIP010000363">
    <property type="protein sequence ID" value="MCF1599840.1"/>
    <property type="molecule type" value="Genomic_DNA"/>
</dbReference>
<evidence type="ECO:0000313" key="3">
    <source>
        <dbReference type="Proteomes" id="UP001139384"/>
    </source>
</evidence>
<feature type="non-terminal residue" evidence="2">
    <location>
        <position position="1"/>
    </location>
</feature>
<protein>
    <submittedName>
        <fullName evidence="2">Uncharacterized protein</fullName>
    </submittedName>
</protein>
<dbReference type="Proteomes" id="UP001139384">
    <property type="component" value="Unassembled WGS sequence"/>
</dbReference>
<proteinExistence type="predicted"/>
<organism evidence="2 3">
    <name type="scientific">Streptomyces muensis</name>
    <dbReference type="NCBI Taxonomy" id="1077944"/>
    <lineage>
        <taxon>Bacteria</taxon>
        <taxon>Bacillati</taxon>
        <taxon>Actinomycetota</taxon>
        <taxon>Actinomycetes</taxon>
        <taxon>Kitasatosporales</taxon>
        <taxon>Streptomycetaceae</taxon>
        <taxon>Streptomyces</taxon>
    </lineage>
</organism>
<gene>
    <name evidence="2" type="ORF">L0P92_40785</name>
</gene>
<evidence type="ECO:0000256" key="1">
    <source>
        <dbReference type="SAM" id="MobiDB-lite"/>
    </source>
</evidence>
<comment type="caution">
    <text evidence="2">The sequence shown here is derived from an EMBL/GenBank/DDBJ whole genome shotgun (WGS) entry which is preliminary data.</text>
</comment>